<dbReference type="CDD" id="cd01335">
    <property type="entry name" value="Radical_SAM"/>
    <property type="match status" value="1"/>
</dbReference>
<dbReference type="InterPro" id="IPR013785">
    <property type="entry name" value="Aldolase_TIM"/>
</dbReference>
<dbReference type="GeneID" id="66162170"/>
<evidence type="ECO:0000259" key="5">
    <source>
        <dbReference type="PROSITE" id="PS51918"/>
    </source>
</evidence>
<dbReference type="Gene3D" id="3.20.20.70">
    <property type="entry name" value="Aldolase class I"/>
    <property type="match status" value="1"/>
</dbReference>
<evidence type="ECO:0000256" key="3">
    <source>
        <dbReference type="ARBA" id="ARBA00023004"/>
    </source>
</evidence>
<organism evidence="6 7">
    <name type="scientific">Stygiolobus caldivivus</name>
    <dbReference type="NCBI Taxonomy" id="2824673"/>
    <lineage>
        <taxon>Archaea</taxon>
        <taxon>Thermoproteota</taxon>
        <taxon>Thermoprotei</taxon>
        <taxon>Sulfolobales</taxon>
        <taxon>Sulfolobaceae</taxon>
        <taxon>Stygiolobus</taxon>
    </lineage>
</organism>
<dbReference type="Pfam" id="PF04055">
    <property type="entry name" value="Radical_SAM"/>
    <property type="match status" value="1"/>
</dbReference>
<proteinExistence type="predicted"/>
<dbReference type="EMBL" id="AP024597">
    <property type="protein sequence ID" value="BCU69125.1"/>
    <property type="molecule type" value="Genomic_DNA"/>
</dbReference>
<dbReference type="SFLD" id="SFLDG01113">
    <property type="entry name" value="Uncharacterised_Radical_SAM_Su"/>
    <property type="match status" value="1"/>
</dbReference>
<evidence type="ECO:0000256" key="1">
    <source>
        <dbReference type="ARBA" id="ARBA00022691"/>
    </source>
</evidence>
<dbReference type="SFLD" id="SFLDS00029">
    <property type="entry name" value="Radical_SAM"/>
    <property type="match status" value="1"/>
</dbReference>
<dbReference type="KEGG" id="csty:KN1_04220"/>
<accession>A0A8D5U4V9</accession>
<evidence type="ECO:0000313" key="6">
    <source>
        <dbReference type="EMBL" id="BCU69125.1"/>
    </source>
</evidence>
<dbReference type="AlphaFoldDB" id="A0A8D5U4V9"/>
<keyword evidence="4" id="KW-0411">Iron-sulfur</keyword>
<dbReference type="Proteomes" id="UP000825123">
    <property type="component" value="Chromosome"/>
</dbReference>
<sequence>MRPIYLYAPALKKYETEYMSSEQGWRIVSVTGNACAFNCKHCNRRILESMEDASTPVKLEMEIRKSLSEGHKGLILSGGSTGRGEVPIWKFSAVLKKYKDKMTFIAHTGVVRSKEIAMKFKEAGVKIALLDMVGDEDTIKDTLGQPFTVEDYLNSFKLLKKAGLMVVPHVIVGLSKKGIESELNALDMLRGVSPDAVIVVGLMPLSSSNSFRQPEPEDMITVMKKARDSFSVPVMLGCARPRGRRYLEVEKFAVDYELDGIAFPEEETINYALSKRQVVFNSSCCANVVFDILGVV</sequence>
<dbReference type="GO" id="GO:0046872">
    <property type="term" value="F:metal ion binding"/>
    <property type="evidence" value="ECO:0007669"/>
    <property type="project" value="UniProtKB-KW"/>
</dbReference>
<dbReference type="InterPro" id="IPR007197">
    <property type="entry name" value="rSAM"/>
</dbReference>
<evidence type="ECO:0000256" key="4">
    <source>
        <dbReference type="ARBA" id="ARBA00023014"/>
    </source>
</evidence>
<dbReference type="RefSeq" id="WP_221289184.1">
    <property type="nucleotide sequence ID" value="NZ_AP024597.1"/>
</dbReference>
<evidence type="ECO:0000313" key="7">
    <source>
        <dbReference type="Proteomes" id="UP000825123"/>
    </source>
</evidence>
<protein>
    <submittedName>
        <fullName evidence="6">Radical SAM protein</fullName>
    </submittedName>
</protein>
<keyword evidence="1" id="KW-0949">S-adenosyl-L-methionine</keyword>
<dbReference type="SUPFAM" id="SSF102114">
    <property type="entry name" value="Radical SAM enzymes"/>
    <property type="match status" value="1"/>
</dbReference>
<dbReference type="GO" id="GO:0051536">
    <property type="term" value="F:iron-sulfur cluster binding"/>
    <property type="evidence" value="ECO:0007669"/>
    <property type="project" value="UniProtKB-KW"/>
</dbReference>
<evidence type="ECO:0000256" key="2">
    <source>
        <dbReference type="ARBA" id="ARBA00022723"/>
    </source>
</evidence>
<dbReference type="SMART" id="SM00729">
    <property type="entry name" value="Elp3"/>
    <property type="match status" value="1"/>
</dbReference>
<dbReference type="PROSITE" id="PS51918">
    <property type="entry name" value="RADICAL_SAM"/>
    <property type="match status" value="1"/>
</dbReference>
<dbReference type="PANTHER" id="PTHR43288">
    <property type="entry name" value="BIOTIN SYNTHASE-RELATED PROTEIN, RADICAL SAM SUPERFAMILY"/>
    <property type="match status" value="1"/>
</dbReference>
<gene>
    <name evidence="6" type="ORF">KN1_04220</name>
</gene>
<keyword evidence="7" id="KW-1185">Reference proteome</keyword>
<reference evidence="6 7" key="1">
    <citation type="submission" date="2021-04" db="EMBL/GenBank/DDBJ databases">
        <title>Complete genome sequence of Stygiolobus sp. KN-1.</title>
        <authorList>
            <person name="Nakamura K."/>
            <person name="Sakai H."/>
            <person name="Kurosawa N."/>
        </authorList>
    </citation>
    <scope>NUCLEOTIDE SEQUENCE [LARGE SCALE GENOMIC DNA]</scope>
    <source>
        <strain evidence="6 7">KN-1</strain>
    </source>
</reference>
<keyword evidence="3" id="KW-0408">Iron</keyword>
<keyword evidence="2" id="KW-0479">Metal-binding</keyword>
<dbReference type="PANTHER" id="PTHR43288:SF2">
    <property type="entry name" value="RADICAL SAM CORE DOMAIN-CONTAINING PROTEIN"/>
    <property type="match status" value="1"/>
</dbReference>
<name>A0A8D5U4V9_9CREN</name>
<feature type="domain" description="Radical SAM core" evidence="5">
    <location>
        <begin position="20"/>
        <end position="239"/>
    </location>
</feature>
<dbReference type="GO" id="GO:0003824">
    <property type="term" value="F:catalytic activity"/>
    <property type="evidence" value="ECO:0007669"/>
    <property type="project" value="InterPro"/>
</dbReference>
<dbReference type="InterPro" id="IPR058240">
    <property type="entry name" value="rSAM_sf"/>
</dbReference>
<dbReference type="InterPro" id="IPR006638">
    <property type="entry name" value="Elp3/MiaA/NifB-like_rSAM"/>
</dbReference>